<dbReference type="FunFam" id="3.40.50.620:FF:000023">
    <property type="entry name" value="Isoleucyl-tRNA synthetase,cytoplasmic"/>
    <property type="match status" value="1"/>
</dbReference>
<dbReference type="InterPro" id="IPR002300">
    <property type="entry name" value="aa-tRNA-synth_Ia"/>
</dbReference>
<dbReference type="CDD" id="cd00818">
    <property type="entry name" value="IleRS_core"/>
    <property type="match status" value="1"/>
</dbReference>
<evidence type="ECO:0000256" key="4">
    <source>
        <dbReference type="ARBA" id="ARBA00022490"/>
    </source>
</evidence>
<dbReference type="FunFam" id="3.40.50.620:FF:000050">
    <property type="entry name" value="Isoleucyl-tRNA synthetase,cytoplasmic"/>
    <property type="match status" value="1"/>
</dbReference>
<dbReference type="Pfam" id="PF00133">
    <property type="entry name" value="tRNA-synt_1"/>
    <property type="match status" value="1"/>
</dbReference>
<dbReference type="Gene3D" id="3.40.50.620">
    <property type="entry name" value="HUPs"/>
    <property type="match status" value="2"/>
</dbReference>
<evidence type="ECO:0000256" key="10">
    <source>
        <dbReference type="ARBA" id="ARBA00032665"/>
    </source>
</evidence>
<dbReference type="PRINTS" id="PR00984">
    <property type="entry name" value="TRNASYNTHILE"/>
</dbReference>
<keyword evidence="8 12" id="KW-0648">Protein biosynthesis</keyword>
<evidence type="ECO:0000256" key="6">
    <source>
        <dbReference type="ARBA" id="ARBA00022741"/>
    </source>
</evidence>
<feature type="domain" description="Methionyl/Valyl/Leucyl/Isoleucyl-tRNA synthetase anticodon-binding" evidence="14">
    <location>
        <begin position="709"/>
        <end position="858"/>
    </location>
</feature>
<dbReference type="EC" id="6.1.1.5" evidence="3"/>
<keyword evidence="4" id="KW-0963">Cytoplasm</keyword>
<dbReference type="NCBIfam" id="TIGR00392">
    <property type="entry name" value="ileS"/>
    <property type="match status" value="1"/>
</dbReference>
<keyword evidence="6 12" id="KW-0547">Nucleotide-binding</keyword>
<name>A0AB34JWM9_PRYPA</name>
<dbReference type="GO" id="GO:0005524">
    <property type="term" value="F:ATP binding"/>
    <property type="evidence" value="ECO:0007669"/>
    <property type="project" value="UniProtKB-KW"/>
</dbReference>
<keyword evidence="7 12" id="KW-0067">ATP-binding</keyword>
<dbReference type="GO" id="GO:0004822">
    <property type="term" value="F:isoleucine-tRNA ligase activity"/>
    <property type="evidence" value="ECO:0007669"/>
    <property type="project" value="UniProtKB-EC"/>
</dbReference>
<dbReference type="AlphaFoldDB" id="A0AB34JWM9"/>
<dbReference type="HAMAP" id="MF_02003">
    <property type="entry name" value="Ile_tRNA_synth_type2"/>
    <property type="match status" value="1"/>
</dbReference>
<gene>
    <name evidence="15" type="ORF">AB1Y20_019694</name>
</gene>
<proteinExistence type="inferred from homology"/>
<evidence type="ECO:0000256" key="9">
    <source>
        <dbReference type="ARBA" id="ARBA00023146"/>
    </source>
</evidence>
<evidence type="ECO:0000256" key="8">
    <source>
        <dbReference type="ARBA" id="ARBA00022917"/>
    </source>
</evidence>
<dbReference type="EMBL" id="JBGBPQ010000005">
    <property type="protein sequence ID" value="KAL1524814.1"/>
    <property type="molecule type" value="Genomic_DNA"/>
</dbReference>
<dbReference type="FunFam" id="1.10.730.10:FF:000004">
    <property type="entry name" value="Isoleucyl-tRNA synthetase, cytoplasmic"/>
    <property type="match status" value="1"/>
</dbReference>
<dbReference type="Pfam" id="PF19302">
    <property type="entry name" value="DUF5915"/>
    <property type="match status" value="1"/>
</dbReference>
<dbReference type="Pfam" id="PF08264">
    <property type="entry name" value="Anticodon_1"/>
    <property type="match status" value="1"/>
</dbReference>
<evidence type="ECO:0000256" key="5">
    <source>
        <dbReference type="ARBA" id="ARBA00022598"/>
    </source>
</evidence>
<reference evidence="15 16" key="1">
    <citation type="journal article" date="2024" name="Science">
        <title>Giant polyketide synthase enzymes in the biosynthesis of giant marine polyether toxins.</title>
        <authorList>
            <person name="Fallon T.R."/>
            <person name="Shende V.V."/>
            <person name="Wierzbicki I.H."/>
            <person name="Pendleton A.L."/>
            <person name="Watervoot N.F."/>
            <person name="Auber R.P."/>
            <person name="Gonzalez D.J."/>
            <person name="Wisecaver J.H."/>
            <person name="Moore B.S."/>
        </authorList>
    </citation>
    <scope>NUCLEOTIDE SEQUENCE [LARGE SCALE GENOMIC DNA]</scope>
    <source>
        <strain evidence="15 16">12B1</strain>
    </source>
</reference>
<dbReference type="PANTHER" id="PTHR42780">
    <property type="entry name" value="SOLEUCYL-TRNA SYNTHETASE"/>
    <property type="match status" value="1"/>
</dbReference>
<evidence type="ECO:0000256" key="1">
    <source>
        <dbReference type="ARBA" id="ARBA00004496"/>
    </source>
</evidence>
<dbReference type="Proteomes" id="UP001515480">
    <property type="component" value="Unassembled WGS sequence"/>
</dbReference>
<dbReference type="SUPFAM" id="SSF50677">
    <property type="entry name" value="ValRS/IleRS/LeuRS editing domain"/>
    <property type="match status" value="1"/>
</dbReference>
<dbReference type="InterPro" id="IPR009008">
    <property type="entry name" value="Val/Leu/Ile-tRNA-synth_edit"/>
</dbReference>
<accession>A0AB34JWM9</accession>
<comment type="subcellular location">
    <subcellularLocation>
        <location evidence="1">Cytoplasm</location>
    </subcellularLocation>
</comment>
<evidence type="ECO:0000256" key="3">
    <source>
        <dbReference type="ARBA" id="ARBA00013165"/>
    </source>
</evidence>
<organism evidence="15 16">
    <name type="scientific">Prymnesium parvum</name>
    <name type="common">Toxic golden alga</name>
    <dbReference type="NCBI Taxonomy" id="97485"/>
    <lineage>
        <taxon>Eukaryota</taxon>
        <taxon>Haptista</taxon>
        <taxon>Haptophyta</taxon>
        <taxon>Prymnesiophyceae</taxon>
        <taxon>Prymnesiales</taxon>
        <taxon>Prymnesiaceae</taxon>
        <taxon>Prymnesium</taxon>
    </lineage>
</organism>
<dbReference type="InterPro" id="IPR001412">
    <property type="entry name" value="aa-tRNA-synth_I_CS"/>
</dbReference>
<feature type="domain" description="Aminoacyl-tRNA synthetase class Ia" evidence="13">
    <location>
        <begin position="19"/>
        <end position="654"/>
    </location>
</feature>
<dbReference type="Gene3D" id="3.90.740.10">
    <property type="entry name" value="Valyl/Leucyl/Isoleucyl-tRNA synthetase, editing domain"/>
    <property type="match status" value="1"/>
</dbReference>
<dbReference type="PANTHER" id="PTHR42780:SF1">
    <property type="entry name" value="ISOLEUCINE--TRNA LIGASE, CYTOPLASMIC"/>
    <property type="match status" value="1"/>
</dbReference>
<keyword evidence="5 12" id="KW-0436">Ligase</keyword>
<protein>
    <recommendedName>
        <fullName evidence="3">isoleucine--tRNA ligase</fullName>
        <ecNumber evidence="3">6.1.1.5</ecNumber>
    </recommendedName>
    <alternativeName>
        <fullName evidence="10">Isoleucyl-tRNA synthetase</fullName>
    </alternativeName>
</protein>
<dbReference type="GO" id="GO:0002161">
    <property type="term" value="F:aminoacyl-tRNA deacylase activity"/>
    <property type="evidence" value="ECO:0007669"/>
    <property type="project" value="InterPro"/>
</dbReference>
<evidence type="ECO:0000256" key="2">
    <source>
        <dbReference type="ARBA" id="ARBA00005594"/>
    </source>
</evidence>
<dbReference type="InterPro" id="IPR009080">
    <property type="entry name" value="tRNAsynth_Ia_anticodon-bd"/>
</dbReference>
<dbReference type="GO" id="GO:0000049">
    <property type="term" value="F:tRNA binding"/>
    <property type="evidence" value="ECO:0007669"/>
    <property type="project" value="InterPro"/>
</dbReference>
<keyword evidence="9 12" id="KW-0030">Aminoacyl-tRNA synthetase</keyword>
<dbReference type="InterPro" id="IPR014729">
    <property type="entry name" value="Rossmann-like_a/b/a_fold"/>
</dbReference>
<dbReference type="PROSITE" id="PS00178">
    <property type="entry name" value="AA_TRNA_LIGASE_I"/>
    <property type="match status" value="1"/>
</dbReference>
<dbReference type="GO" id="GO:0005737">
    <property type="term" value="C:cytoplasm"/>
    <property type="evidence" value="ECO:0007669"/>
    <property type="project" value="UniProtKB-SubCell"/>
</dbReference>
<dbReference type="InterPro" id="IPR002301">
    <property type="entry name" value="Ile-tRNA-ligase"/>
</dbReference>
<dbReference type="SUPFAM" id="SSF52374">
    <property type="entry name" value="Nucleotidylyl transferase"/>
    <property type="match status" value="1"/>
</dbReference>
<evidence type="ECO:0000313" key="15">
    <source>
        <dbReference type="EMBL" id="KAL1524814.1"/>
    </source>
</evidence>
<dbReference type="Gene3D" id="1.10.730.10">
    <property type="entry name" value="Isoleucyl-tRNA Synthetase, Domain 1"/>
    <property type="match status" value="1"/>
</dbReference>
<evidence type="ECO:0000256" key="11">
    <source>
        <dbReference type="ARBA" id="ARBA00048359"/>
    </source>
</evidence>
<comment type="similarity">
    <text evidence="2 12">Belongs to the class-I aminoacyl-tRNA synthetase family.</text>
</comment>
<comment type="caution">
    <text evidence="15">The sequence shown here is derived from an EMBL/GenBank/DDBJ whole genome shotgun (WGS) entry which is preliminary data.</text>
</comment>
<dbReference type="InterPro" id="IPR033709">
    <property type="entry name" value="Anticodon_Ile_ABEc"/>
</dbReference>
<evidence type="ECO:0000256" key="12">
    <source>
        <dbReference type="RuleBase" id="RU363035"/>
    </source>
</evidence>
<dbReference type="GO" id="GO:0006428">
    <property type="term" value="P:isoleucyl-tRNA aminoacylation"/>
    <property type="evidence" value="ECO:0007669"/>
    <property type="project" value="InterPro"/>
</dbReference>
<dbReference type="InterPro" id="IPR013155">
    <property type="entry name" value="M/V/L/I-tRNA-synth_anticd-bd"/>
</dbReference>
<comment type="catalytic activity">
    <reaction evidence="11">
        <text>tRNA(Ile) + L-isoleucine + ATP = L-isoleucyl-tRNA(Ile) + AMP + diphosphate</text>
        <dbReference type="Rhea" id="RHEA:11060"/>
        <dbReference type="Rhea" id="RHEA-COMP:9666"/>
        <dbReference type="Rhea" id="RHEA-COMP:9695"/>
        <dbReference type="ChEBI" id="CHEBI:30616"/>
        <dbReference type="ChEBI" id="CHEBI:33019"/>
        <dbReference type="ChEBI" id="CHEBI:58045"/>
        <dbReference type="ChEBI" id="CHEBI:78442"/>
        <dbReference type="ChEBI" id="CHEBI:78528"/>
        <dbReference type="ChEBI" id="CHEBI:456215"/>
        <dbReference type="EC" id="6.1.1.5"/>
    </reaction>
</comment>
<evidence type="ECO:0000313" key="16">
    <source>
        <dbReference type="Proteomes" id="UP001515480"/>
    </source>
</evidence>
<dbReference type="CDD" id="cd07961">
    <property type="entry name" value="Anticodon_Ia_Ile_ABEc"/>
    <property type="match status" value="1"/>
</dbReference>
<keyword evidence="16" id="KW-1185">Reference proteome</keyword>
<evidence type="ECO:0000259" key="14">
    <source>
        <dbReference type="Pfam" id="PF08264"/>
    </source>
</evidence>
<evidence type="ECO:0000256" key="7">
    <source>
        <dbReference type="ARBA" id="ARBA00022840"/>
    </source>
</evidence>
<dbReference type="InterPro" id="IPR023586">
    <property type="entry name" value="Ile-tRNA-ligase_type2"/>
</dbReference>
<sequence length="1167" mass="132682">MAFDDVPDRPTPPETEEKILAWWNENDIFRESVRLSEGKPPYSFYDGPPFATGLPHYGHILAGTIKDIVCRYAHQTGHYVERRFGWDCHGLPVEFEIDKAMGITGREDVLKMGIANYNAECRKIVMRYSKEWEQTVKRVGRWIDFENDYKTMHLSFMESVWWVFKQLNDKGLVYRGFKVMPYSCPCNTPISNFELQQNYKTVDDPAVVCSFPLVEEPDTCVVAWTTTPWTLPSNLALCVNPKLEYVRVKDAASGTTYLLMKSRLVQLYPGLANAKKKKEAEKKFSLVGEPFLGATLQGMQYTPPFPYFESARSTDGATGAFRIICGDFVTEDNGTGVVHCAPAFGEEDYKVCIAEGVVRKDNVDSFCPLDANGRFTDVVSEWQGLFVKDADKGIIKHLKERGRMVDIGVINHSYPFCYRSDTPLIYRAVPSTFVNVESFKERLLANNDQTYWVPDFVKEKRFRNWLENARDWAVSRNRFWGTPIPMWISDDGKEVKVVGSIEELERLSGERITDMHRESIDHIELDSDEGRGKLKRIDEVFDCWFESGSMPYAQQHYPFENKEKFEASFPADFIAEGIDQTRGWFYTLMVLSTALFDKPPFKNLICNGLVLAEDGRKMSKRLKNYPEPTLILDRYGADALRLYLINSPVVRAEDLPFREDGVKQVLKDVFLPWYHAYRLFVQSCALLEAQGETFVPDSALALQSSNTMDRWIMAAANSLCGYMRQEMEAYRLYTVVPRLVGLIELLTNWYIRMNKERFSGERGGAERSCALCTLFEVLVMLCRMMAPLTPFFTEFVFQNLRKAIPDAPLSVHFMMIPEVNAAAIDEQIEADMAAMRQVIEKVRVIRDRHKLSMRTPLPSVMFIHKERAALDAVSRLQSYIAEELNVREVHTALVSDVPDLVKFKCQPNHKALGARFGKDYQAVQKAISELGHAQLADFVLSGKMSVLGHDFASEDILVAIDFVGDKEQNDYDACEGGLVVLNIRPTTPMLNEATAREVCAKIQKMRKEAGLSKKDKVEVAYSVAGDSLLARVLTEQADYIVQRINVLPVPAQSLSSRAVPLSTSETEVRVQTLSEDGIAMTSENITLSLVRSCVWFDERKLESLFPEARMRDDVRNWLHCLDHENLRAKISSGESKLTVSLNDQKVDLTAGEHFFLSSSEAQTAKAL</sequence>
<dbReference type="SUPFAM" id="SSF47323">
    <property type="entry name" value="Anticodon-binding domain of a subclass of class I aminoacyl-tRNA synthetases"/>
    <property type="match status" value="1"/>
</dbReference>
<evidence type="ECO:0000259" key="13">
    <source>
        <dbReference type="Pfam" id="PF00133"/>
    </source>
</evidence>